<dbReference type="InterPro" id="IPR002327">
    <property type="entry name" value="Cyt_c_1A/1B"/>
</dbReference>
<keyword evidence="1" id="KW-0813">Transport</keyword>
<accession>F1ZB00</accession>
<feature type="domain" description="Cytochrome c" evidence="8">
    <location>
        <begin position="20"/>
        <end position="119"/>
    </location>
</feature>
<evidence type="ECO:0000256" key="2">
    <source>
        <dbReference type="ARBA" id="ARBA00022617"/>
    </source>
</evidence>
<dbReference type="EMBL" id="AEWJ01000044">
    <property type="protein sequence ID" value="EGD58222.1"/>
    <property type="molecule type" value="Genomic_DNA"/>
</dbReference>
<evidence type="ECO:0000256" key="1">
    <source>
        <dbReference type="ARBA" id="ARBA00022448"/>
    </source>
</evidence>
<dbReference type="InterPro" id="IPR009056">
    <property type="entry name" value="Cyt_c-like_dom"/>
</dbReference>
<protein>
    <submittedName>
        <fullName evidence="9">Cytochrome c, class I</fullName>
    </submittedName>
</protein>
<keyword evidence="10" id="KW-1185">Reference proteome</keyword>
<dbReference type="STRING" id="983920.Y88_0274"/>
<keyword evidence="4" id="KW-0249">Electron transport</keyword>
<keyword evidence="2 6" id="KW-0349">Heme</keyword>
<dbReference type="InParanoid" id="F1ZB00"/>
<feature type="chain" id="PRO_5003272554" evidence="7">
    <location>
        <begin position="23"/>
        <end position="119"/>
    </location>
</feature>
<dbReference type="SUPFAM" id="SSF46626">
    <property type="entry name" value="Cytochrome c"/>
    <property type="match status" value="1"/>
</dbReference>
<keyword evidence="3 6" id="KW-0479">Metal-binding</keyword>
<feature type="signal peptide" evidence="7">
    <location>
        <begin position="1"/>
        <end position="22"/>
    </location>
</feature>
<dbReference type="GO" id="GO:0009055">
    <property type="term" value="F:electron transfer activity"/>
    <property type="evidence" value="ECO:0007669"/>
    <property type="project" value="InterPro"/>
</dbReference>
<keyword evidence="5 6" id="KW-0408">Iron</keyword>
<dbReference type="PROSITE" id="PS51007">
    <property type="entry name" value="CYTC"/>
    <property type="match status" value="1"/>
</dbReference>
<name>F1ZB00_9SPHN</name>
<reference evidence="9 10" key="1">
    <citation type="journal article" date="2012" name="J. Bacteriol.">
        <title>Draft Genome Sequence of Novosphingobium nitrogenifigens Y88T.</title>
        <authorList>
            <person name="Strabala T.J."/>
            <person name="Macdonald L."/>
            <person name="Liu V."/>
            <person name="Smit A.M."/>
        </authorList>
    </citation>
    <scope>NUCLEOTIDE SEQUENCE [LARGE SCALE GENOMIC DNA]</scope>
    <source>
        <strain evidence="9 10">DSM 19370</strain>
    </source>
</reference>
<evidence type="ECO:0000256" key="7">
    <source>
        <dbReference type="SAM" id="SignalP"/>
    </source>
</evidence>
<dbReference type="InterPro" id="IPR036909">
    <property type="entry name" value="Cyt_c-like_dom_sf"/>
</dbReference>
<evidence type="ECO:0000256" key="5">
    <source>
        <dbReference type="ARBA" id="ARBA00023004"/>
    </source>
</evidence>
<dbReference type="GO" id="GO:0020037">
    <property type="term" value="F:heme binding"/>
    <property type="evidence" value="ECO:0007669"/>
    <property type="project" value="InterPro"/>
</dbReference>
<evidence type="ECO:0000313" key="10">
    <source>
        <dbReference type="Proteomes" id="UP000004728"/>
    </source>
</evidence>
<dbReference type="AlphaFoldDB" id="F1ZB00"/>
<organism evidence="9 10">
    <name type="scientific">Novosphingobium nitrogenifigens DSM 19370</name>
    <dbReference type="NCBI Taxonomy" id="983920"/>
    <lineage>
        <taxon>Bacteria</taxon>
        <taxon>Pseudomonadati</taxon>
        <taxon>Pseudomonadota</taxon>
        <taxon>Alphaproteobacteria</taxon>
        <taxon>Sphingomonadales</taxon>
        <taxon>Sphingomonadaceae</taxon>
        <taxon>Novosphingobium</taxon>
    </lineage>
</organism>
<dbReference type="HOGENOM" id="CLU_060944_2_0_5"/>
<dbReference type="PRINTS" id="PR00604">
    <property type="entry name" value="CYTCHRMECIAB"/>
</dbReference>
<evidence type="ECO:0000256" key="6">
    <source>
        <dbReference type="PROSITE-ProRule" id="PRU00433"/>
    </source>
</evidence>
<sequence>MTLLKSLALAGAALASVAVAHAAPAPASFARCAACHNATKDAGPKIGPDLWGVYGRKAASAKFNYSAALKAQKITWNDAALDKWLTGPMQMVPGTMMSFPGLKDPAKRAEIIAYLKTLH</sequence>
<dbReference type="OrthoDB" id="9805828at2"/>
<dbReference type="PANTHER" id="PTHR11961">
    <property type="entry name" value="CYTOCHROME C"/>
    <property type="match status" value="1"/>
</dbReference>
<proteinExistence type="predicted"/>
<evidence type="ECO:0000256" key="3">
    <source>
        <dbReference type="ARBA" id="ARBA00022723"/>
    </source>
</evidence>
<comment type="caution">
    <text evidence="9">The sequence shown here is derived from an EMBL/GenBank/DDBJ whole genome shotgun (WGS) entry which is preliminary data.</text>
</comment>
<evidence type="ECO:0000256" key="4">
    <source>
        <dbReference type="ARBA" id="ARBA00022982"/>
    </source>
</evidence>
<dbReference type="Pfam" id="PF00034">
    <property type="entry name" value="Cytochrom_C"/>
    <property type="match status" value="1"/>
</dbReference>
<gene>
    <name evidence="9" type="ORF">Y88_0274</name>
</gene>
<evidence type="ECO:0000313" key="9">
    <source>
        <dbReference type="EMBL" id="EGD58222.1"/>
    </source>
</evidence>
<dbReference type="eggNOG" id="COG3474">
    <property type="taxonomic scope" value="Bacteria"/>
</dbReference>
<dbReference type="Proteomes" id="UP000004728">
    <property type="component" value="Unassembled WGS sequence"/>
</dbReference>
<dbReference type="RefSeq" id="WP_008067160.1">
    <property type="nucleotide sequence ID" value="NZ_AQWK01000006.1"/>
</dbReference>
<dbReference type="Gene3D" id="1.10.760.10">
    <property type="entry name" value="Cytochrome c-like domain"/>
    <property type="match status" value="1"/>
</dbReference>
<keyword evidence="7" id="KW-0732">Signal</keyword>
<dbReference type="GO" id="GO:0046872">
    <property type="term" value="F:metal ion binding"/>
    <property type="evidence" value="ECO:0007669"/>
    <property type="project" value="UniProtKB-KW"/>
</dbReference>
<evidence type="ECO:0000259" key="8">
    <source>
        <dbReference type="PROSITE" id="PS51007"/>
    </source>
</evidence>